<gene>
    <name evidence="8" type="primary">LOC115250767</name>
</gene>
<dbReference type="GeneID" id="115250767"/>
<name>A0A674NJU8_TAKRU</name>
<keyword evidence="4" id="KW-0325">Glycoprotein</keyword>
<dbReference type="KEGG" id="tru:115250767"/>
<feature type="domain" description="Ig-like" evidence="7">
    <location>
        <begin position="123"/>
        <end position="215"/>
    </location>
</feature>
<dbReference type="SUPFAM" id="SSF48726">
    <property type="entry name" value="Immunoglobulin"/>
    <property type="match status" value="2"/>
</dbReference>
<evidence type="ECO:0000313" key="9">
    <source>
        <dbReference type="Proteomes" id="UP000005226"/>
    </source>
</evidence>
<dbReference type="PROSITE" id="PS50835">
    <property type="entry name" value="IG_LIKE"/>
    <property type="match status" value="1"/>
</dbReference>
<sequence>MAGGRVPPPSRFIRLISALVFILCLASAEDWKCQSSPVIHKKVGEDVELSCFQGGNIFHAAWNYNNSVAAEYSDGEVTYSGQWKDRLYLNITNVSLTVKNLKPSDSGIFSFILVTGPPRQQHPSVSVILQVHEVLTALPVLTSNSTRDTLTRVCTVLLECSSEATGGVTYRWTVRNQTITGPSLTYTIREEDGDTVFKCTVGNIVSEVSESKVLKCVNQTGEAAADSSDHRTVILVAGITACVVIVAAGIALCGCRRRRKQATGLVIDQTVYADVSDVAPQNEWQPCSVYDSIDNRDSSMPQTVYDKIQFKYLRTEASDRIAA</sequence>
<evidence type="ECO:0000256" key="4">
    <source>
        <dbReference type="ARBA" id="ARBA00023180"/>
    </source>
</evidence>
<dbReference type="InterPro" id="IPR007110">
    <property type="entry name" value="Ig-like_dom"/>
</dbReference>
<reference evidence="8 9" key="1">
    <citation type="journal article" date="2011" name="Genome Biol. Evol.">
        <title>Integration of the genetic map and genome assembly of fugu facilitates insights into distinct features of genome evolution in teleosts and mammals.</title>
        <authorList>
            <person name="Kai W."/>
            <person name="Kikuchi K."/>
            <person name="Tohari S."/>
            <person name="Chew A.K."/>
            <person name="Tay A."/>
            <person name="Fujiwara A."/>
            <person name="Hosoya S."/>
            <person name="Suetake H."/>
            <person name="Naruse K."/>
            <person name="Brenner S."/>
            <person name="Suzuki Y."/>
            <person name="Venkatesh B."/>
        </authorList>
    </citation>
    <scope>NUCLEOTIDE SEQUENCE [LARGE SCALE GENOMIC DNA]</scope>
</reference>
<evidence type="ECO:0000256" key="1">
    <source>
        <dbReference type="ARBA" id="ARBA00004370"/>
    </source>
</evidence>
<dbReference type="OMA" id="DEHRIAH"/>
<dbReference type="InterPro" id="IPR015631">
    <property type="entry name" value="CD2/SLAM_rcpt"/>
</dbReference>
<dbReference type="PANTHER" id="PTHR12080:SF48">
    <property type="entry name" value="IMMUNOGLOBULIN SUBTYPE DOMAIN-CONTAINING PROTEIN"/>
    <property type="match status" value="1"/>
</dbReference>
<organism evidence="8 9">
    <name type="scientific">Takifugu rubripes</name>
    <name type="common">Japanese pufferfish</name>
    <name type="synonym">Fugu rubripes</name>
    <dbReference type="NCBI Taxonomy" id="31033"/>
    <lineage>
        <taxon>Eukaryota</taxon>
        <taxon>Metazoa</taxon>
        <taxon>Chordata</taxon>
        <taxon>Craniata</taxon>
        <taxon>Vertebrata</taxon>
        <taxon>Euteleostomi</taxon>
        <taxon>Actinopterygii</taxon>
        <taxon>Neopterygii</taxon>
        <taxon>Teleostei</taxon>
        <taxon>Neoteleostei</taxon>
        <taxon>Acanthomorphata</taxon>
        <taxon>Eupercaria</taxon>
        <taxon>Tetraodontiformes</taxon>
        <taxon>Tetradontoidea</taxon>
        <taxon>Tetraodontidae</taxon>
        <taxon>Takifugu</taxon>
    </lineage>
</organism>
<dbReference type="GO" id="GO:0016020">
    <property type="term" value="C:membrane"/>
    <property type="evidence" value="ECO:0007669"/>
    <property type="project" value="UniProtKB-SubCell"/>
</dbReference>
<evidence type="ECO:0000256" key="5">
    <source>
        <dbReference type="SAM" id="Phobius"/>
    </source>
</evidence>
<keyword evidence="3 5" id="KW-0472">Membrane</keyword>
<dbReference type="Proteomes" id="UP000005226">
    <property type="component" value="Chromosome 8"/>
</dbReference>
<dbReference type="PANTHER" id="PTHR12080">
    <property type="entry name" value="SIGNALING LYMPHOCYTIC ACTIVATION MOLECULE"/>
    <property type="match status" value="1"/>
</dbReference>
<feature type="chain" id="PRO_5025619774" evidence="6">
    <location>
        <begin position="29"/>
        <end position="323"/>
    </location>
</feature>
<accession>A0A674NJU8</accession>
<dbReference type="Ensembl" id="ENSTRUT00000073826.1">
    <property type="protein sequence ID" value="ENSTRUP00000073512.1"/>
    <property type="gene ID" value="ENSTRUG00000032122.1"/>
</dbReference>
<keyword evidence="5" id="KW-0812">Transmembrane</keyword>
<dbReference type="Gene3D" id="2.60.40.10">
    <property type="entry name" value="Immunoglobulins"/>
    <property type="match status" value="2"/>
</dbReference>
<evidence type="ECO:0000256" key="2">
    <source>
        <dbReference type="ARBA" id="ARBA00022729"/>
    </source>
</evidence>
<proteinExistence type="predicted"/>
<dbReference type="GeneTree" id="ENSGT01000000214670"/>
<keyword evidence="2 6" id="KW-0732">Signal</keyword>
<evidence type="ECO:0000256" key="6">
    <source>
        <dbReference type="SAM" id="SignalP"/>
    </source>
</evidence>
<evidence type="ECO:0000313" key="8">
    <source>
        <dbReference type="Ensembl" id="ENSTRUP00000073512.1"/>
    </source>
</evidence>
<reference evidence="8" key="2">
    <citation type="submission" date="2025-08" db="UniProtKB">
        <authorList>
            <consortium name="Ensembl"/>
        </authorList>
    </citation>
    <scope>IDENTIFICATION</scope>
</reference>
<dbReference type="InParanoid" id="A0A674NJU8"/>
<dbReference type="InterPro" id="IPR036179">
    <property type="entry name" value="Ig-like_dom_sf"/>
</dbReference>
<comment type="subcellular location">
    <subcellularLocation>
        <location evidence="1">Membrane</location>
    </subcellularLocation>
</comment>
<protein>
    <submittedName>
        <fullName evidence="8">Uncharacterized LOC115250767</fullName>
    </submittedName>
</protein>
<keyword evidence="5" id="KW-1133">Transmembrane helix</keyword>
<evidence type="ECO:0000259" key="7">
    <source>
        <dbReference type="PROSITE" id="PS50835"/>
    </source>
</evidence>
<reference evidence="8" key="3">
    <citation type="submission" date="2025-09" db="UniProtKB">
        <authorList>
            <consortium name="Ensembl"/>
        </authorList>
    </citation>
    <scope>IDENTIFICATION</scope>
</reference>
<dbReference type="OrthoDB" id="9835793at2759"/>
<feature type="transmembrane region" description="Helical" evidence="5">
    <location>
        <begin position="233"/>
        <end position="255"/>
    </location>
</feature>
<dbReference type="RefSeq" id="XP_029696617.1">
    <property type="nucleotide sequence ID" value="XM_029840757.1"/>
</dbReference>
<feature type="signal peptide" evidence="6">
    <location>
        <begin position="1"/>
        <end position="28"/>
    </location>
</feature>
<dbReference type="AlphaFoldDB" id="A0A674NJU8"/>
<evidence type="ECO:0000256" key="3">
    <source>
        <dbReference type="ARBA" id="ARBA00023136"/>
    </source>
</evidence>
<keyword evidence="9" id="KW-1185">Reference proteome</keyword>
<dbReference type="InterPro" id="IPR013783">
    <property type="entry name" value="Ig-like_fold"/>
</dbReference>